<comment type="caution">
    <text evidence="1">The sequence shown here is derived from an EMBL/GenBank/DDBJ whole genome shotgun (WGS) entry which is preliminary data.</text>
</comment>
<organism evidence="1">
    <name type="scientific">Dictyoglomus turgidum</name>
    <dbReference type="NCBI Taxonomy" id="513050"/>
    <lineage>
        <taxon>Bacteria</taxon>
        <taxon>Pseudomonadati</taxon>
        <taxon>Dictyoglomota</taxon>
        <taxon>Dictyoglomia</taxon>
        <taxon>Dictyoglomales</taxon>
        <taxon>Dictyoglomaceae</taxon>
        <taxon>Dictyoglomus</taxon>
    </lineage>
</organism>
<name>A0A7C3SMI7_9BACT</name>
<evidence type="ECO:0000313" key="1">
    <source>
        <dbReference type="EMBL" id="HGB30500.1"/>
    </source>
</evidence>
<gene>
    <name evidence="1" type="ORF">ENV35_01325</name>
</gene>
<reference evidence="1" key="1">
    <citation type="journal article" date="2020" name="mSystems">
        <title>Genome- and Community-Level Interaction Insights into Carbon Utilization and Element Cycling Functions of Hydrothermarchaeota in Hydrothermal Sediment.</title>
        <authorList>
            <person name="Zhou Z."/>
            <person name="Liu Y."/>
            <person name="Xu W."/>
            <person name="Pan J."/>
            <person name="Luo Z.H."/>
            <person name="Li M."/>
        </authorList>
    </citation>
    <scope>NUCLEOTIDE SEQUENCE [LARGE SCALE GENOMIC DNA]</scope>
    <source>
        <strain evidence="1">SpSt-751</strain>
    </source>
</reference>
<proteinExistence type="predicted"/>
<sequence length="144" mass="17165">MEKKKNINRRYLPSISDLLDRLSIDLLKIVFIEDKKDVYEKEIDDILHDIDQILRSYEDIKITSTLLKSLIILSQINTHIWYNEKSVREGKDQDLYKLKLTHSLNGIRNLMKNRILSELKEEKGYDYKTDCLAAEFKEWNSLCK</sequence>
<accession>A0A7C3SMI7</accession>
<protein>
    <submittedName>
        <fullName evidence="1">Uncharacterized protein</fullName>
    </submittedName>
</protein>
<dbReference type="AlphaFoldDB" id="A0A7C3SMI7"/>
<dbReference type="EMBL" id="DTGA01000036">
    <property type="protein sequence ID" value="HGB30500.1"/>
    <property type="molecule type" value="Genomic_DNA"/>
</dbReference>